<feature type="transmembrane region" description="Helical" evidence="1">
    <location>
        <begin position="12"/>
        <end position="31"/>
    </location>
</feature>
<name>A0A920D0K6_9BACL</name>
<accession>A0A920D0K6</accession>
<protein>
    <submittedName>
        <fullName evidence="2">Uncharacterized protein</fullName>
    </submittedName>
</protein>
<evidence type="ECO:0000313" key="2">
    <source>
        <dbReference type="EMBL" id="GIP19670.1"/>
    </source>
</evidence>
<organism evidence="2 3">
    <name type="scientific">Paenibacillus montaniterrae</name>
    <dbReference type="NCBI Taxonomy" id="429341"/>
    <lineage>
        <taxon>Bacteria</taxon>
        <taxon>Bacillati</taxon>
        <taxon>Bacillota</taxon>
        <taxon>Bacilli</taxon>
        <taxon>Bacillales</taxon>
        <taxon>Paenibacillaceae</taxon>
        <taxon>Paenibacillus</taxon>
    </lineage>
</organism>
<proteinExistence type="predicted"/>
<keyword evidence="1" id="KW-0472">Membrane</keyword>
<keyword evidence="3" id="KW-1185">Reference proteome</keyword>
<evidence type="ECO:0000313" key="3">
    <source>
        <dbReference type="Proteomes" id="UP000683139"/>
    </source>
</evidence>
<dbReference type="EMBL" id="BOSE01000019">
    <property type="protein sequence ID" value="GIP19670.1"/>
    <property type="molecule type" value="Genomic_DNA"/>
</dbReference>
<comment type="caution">
    <text evidence="2">The sequence shown here is derived from an EMBL/GenBank/DDBJ whole genome shotgun (WGS) entry which is preliminary data.</text>
</comment>
<sequence length="52" mass="5979">MTTADNQNPRVVRNILFLLFALPVLSFASWVSRTPDVLHEKVHVLSYWVPLS</sequence>
<gene>
    <name evidence="2" type="ORF">J40TS1_53120</name>
</gene>
<dbReference type="AlphaFoldDB" id="A0A920D0K6"/>
<reference evidence="2" key="1">
    <citation type="submission" date="2021-03" db="EMBL/GenBank/DDBJ databases">
        <title>Antimicrobial resistance genes in bacteria isolated from Japanese honey, and their potential for conferring macrolide and lincosamide resistance in the American foulbrood pathogen Paenibacillus larvae.</title>
        <authorList>
            <person name="Okamoto M."/>
            <person name="Kumagai M."/>
            <person name="Kanamori H."/>
            <person name="Takamatsu D."/>
        </authorList>
    </citation>
    <scope>NUCLEOTIDE SEQUENCE</scope>
    <source>
        <strain evidence="2">J40TS1</strain>
    </source>
</reference>
<keyword evidence="1" id="KW-0812">Transmembrane</keyword>
<evidence type="ECO:0000256" key="1">
    <source>
        <dbReference type="SAM" id="Phobius"/>
    </source>
</evidence>
<dbReference type="Proteomes" id="UP000683139">
    <property type="component" value="Unassembled WGS sequence"/>
</dbReference>
<keyword evidence="1" id="KW-1133">Transmembrane helix</keyword>